<sequence length="121" mass="13521">MIYFKKYILLLLFVPSLVFAGRWSEPLNVVNVEHFASQEYRSAGGYSLLKAVFNKDIADTENCKASNSAVYPGDNNRPDVWTQPWLAILLSSQAQSKQVQIYIVGCFADAVLFNGVRVLGN</sequence>
<gene>
    <name evidence="1" type="ORF">M3P05_12525</name>
</gene>
<name>A0ABT0PHA8_9GAMM</name>
<keyword evidence="2" id="KW-1185">Reference proteome</keyword>
<proteinExistence type="predicted"/>
<dbReference type="EMBL" id="JAMFLX010000016">
    <property type="protein sequence ID" value="MCL6270749.1"/>
    <property type="molecule type" value="Genomic_DNA"/>
</dbReference>
<protein>
    <submittedName>
        <fullName evidence="1">Uncharacterized protein</fullName>
    </submittedName>
</protein>
<reference evidence="1 2" key="1">
    <citation type="submission" date="2022-05" db="EMBL/GenBank/DDBJ databases">
        <authorList>
            <person name="Park J.-S."/>
        </authorList>
    </citation>
    <scope>NUCLEOTIDE SEQUENCE [LARGE SCALE GENOMIC DNA]</scope>
    <source>
        <strain evidence="1 2">2012CJ34-2</strain>
    </source>
</reference>
<evidence type="ECO:0000313" key="1">
    <source>
        <dbReference type="EMBL" id="MCL6270749.1"/>
    </source>
</evidence>
<evidence type="ECO:0000313" key="2">
    <source>
        <dbReference type="Proteomes" id="UP001203338"/>
    </source>
</evidence>
<dbReference type="Proteomes" id="UP001203338">
    <property type="component" value="Unassembled WGS sequence"/>
</dbReference>
<accession>A0ABT0PHA8</accession>
<dbReference type="RefSeq" id="WP_249700033.1">
    <property type="nucleotide sequence ID" value="NZ_JAMFLX010000016.1"/>
</dbReference>
<comment type="caution">
    <text evidence="1">The sequence shown here is derived from an EMBL/GenBank/DDBJ whole genome shotgun (WGS) entry which is preliminary data.</text>
</comment>
<organism evidence="1 2">
    <name type="scientific">Parendozoicomonas callyspongiae</name>
    <dbReference type="NCBI Taxonomy" id="2942213"/>
    <lineage>
        <taxon>Bacteria</taxon>
        <taxon>Pseudomonadati</taxon>
        <taxon>Pseudomonadota</taxon>
        <taxon>Gammaproteobacteria</taxon>
        <taxon>Oceanospirillales</taxon>
        <taxon>Endozoicomonadaceae</taxon>
        <taxon>Parendozoicomonas</taxon>
    </lineage>
</organism>